<organism evidence="1 2">
    <name type="scientific">Flavobacterium supellecticarium</name>
    <dbReference type="NCBI Taxonomy" id="2565924"/>
    <lineage>
        <taxon>Bacteria</taxon>
        <taxon>Pseudomonadati</taxon>
        <taxon>Bacteroidota</taxon>
        <taxon>Flavobacteriia</taxon>
        <taxon>Flavobacteriales</taxon>
        <taxon>Flavobacteriaceae</taxon>
        <taxon>Flavobacterium</taxon>
    </lineage>
</organism>
<proteinExistence type="predicted"/>
<keyword evidence="2" id="KW-1185">Reference proteome</keyword>
<accession>A0A4S4A3W0</accession>
<evidence type="ECO:0000313" key="2">
    <source>
        <dbReference type="Proteomes" id="UP000307507"/>
    </source>
</evidence>
<dbReference type="OrthoDB" id="1442826at2"/>
<dbReference type="AlphaFoldDB" id="A0A4S4A3W0"/>
<sequence>MENNKLLSDFFAAISKDARISSTHIGVFAALLEYRNRCGLLNPIRVYSYEIMELAKISASTTYHRCVRDLHKFGYIDYVASFNSAVGSQIYFQVIRD</sequence>
<protein>
    <recommendedName>
        <fullName evidence="3">Helix-turn-helix domain-containing protein</fullName>
    </recommendedName>
</protein>
<comment type="caution">
    <text evidence="1">The sequence shown here is derived from an EMBL/GenBank/DDBJ whole genome shotgun (WGS) entry which is preliminary data.</text>
</comment>
<name>A0A4S4A3W0_9FLAO</name>
<evidence type="ECO:0008006" key="3">
    <source>
        <dbReference type="Google" id="ProtNLM"/>
    </source>
</evidence>
<gene>
    <name evidence="1" type="ORF">E6C50_01785</name>
</gene>
<dbReference type="EMBL" id="SSNZ01000001">
    <property type="protein sequence ID" value="THF52963.1"/>
    <property type="molecule type" value="Genomic_DNA"/>
</dbReference>
<dbReference type="Proteomes" id="UP000307507">
    <property type="component" value="Unassembled WGS sequence"/>
</dbReference>
<evidence type="ECO:0000313" key="1">
    <source>
        <dbReference type="EMBL" id="THF52963.1"/>
    </source>
</evidence>
<reference evidence="1 2" key="1">
    <citation type="submission" date="2019-04" db="EMBL/GenBank/DDBJ databases">
        <title>Flavobacterium sp. nov. isolated from construction timber.</title>
        <authorList>
            <person name="Lin S.-Y."/>
            <person name="Chang C.-T."/>
            <person name="Young C.-C."/>
        </authorList>
    </citation>
    <scope>NUCLEOTIDE SEQUENCE [LARGE SCALE GENOMIC DNA]</scope>
    <source>
        <strain evidence="1 2">CC-CTC003</strain>
    </source>
</reference>